<proteinExistence type="inferred from homology"/>
<sequence length="842" mass="93558">MGPRSAKRRNRRGNFQDAGASRGSPHQAFGSPSFFDPYARNTGHGFTLAEEARNTERHTSQWAPRLRDKPISFVNAGTLQPTDPQVSDSDKDAEGAMADMTLNPPAQEGQIEVVVDVVDEDENVMAGITRNPAAQKYQIEVVVDDGNGHEKAMADMALNPPVQEDQINFTEMEVEVQVEEEIEDQDEPSPETQRPILSPSPLSDEEPPLFVVDTLGSQPVATGLGAPEIRPSSPTPSDSSEEIILFRGRGVAPRVLPPKPIRVARASTIDDQIKVVEEKIHERQELLEEVRHHSVAPPELEHKPIIETSNPSTDFEISLNPRKIRNRKRGSRRKGKRAMQSQENEDDAMLADYIANMQNESNEDTPFTNKFGARDLEGDENDIYVEEEIDVFSDEPIPDNGPSPDEWNASDIRDFGDLSTSDGEDRELKTILDKRERASGVAYLVVYEDQSTDQAKWVRHAALTGNRTAAMIGAWEAEEEETRKNMAEIASESEEDSDDEQDDDILQREVTKMSDEKIAMMFAKQEQYGFDSSKLFCINQNELLLFDGEAGIAEDDGFTGFSRRSRNRKPKIHGPNPEKGQFPNATALADAYDNFDVMDFERPSLQKKPKGRKGKLVIDNSDSELEAVMQKAWDNDRVKKKERKQEREELRAQGLLGSKNGKVDMKAKFKEGMGIHEVKDAIKEFLKGNDSTLPLVPMDKANRKIVHELANAFNLKSKSVGKGDQRFPVLYRTRGTRFYSESMFDNVESKLTRRFLPRMDVGGKRGFRPVRGGGGGYGGAAASYRDGDVVGGSAPELGVENKGRAMLEKMGWSSGTALGAINNKGILQPVSHVVKTTKAGLG</sequence>
<feature type="region of interest" description="Disordered" evidence="9">
    <location>
        <begin position="1"/>
        <end position="69"/>
    </location>
</feature>
<dbReference type="InterPro" id="IPR001374">
    <property type="entry name" value="R3H_dom"/>
</dbReference>
<dbReference type="SMART" id="SM00393">
    <property type="entry name" value="R3H"/>
    <property type="match status" value="1"/>
</dbReference>
<evidence type="ECO:0000259" key="10">
    <source>
        <dbReference type="PROSITE" id="PS50174"/>
    </source>
</evidence>
<dbReference type="SMART" id="SM00443">
    <property type="entry name" value="G_patch"/>
    <property type="match status" value="1"/>
</dbReference>
<dbReference type="InterPro" id="IPR000467">
    <property type="entry name" value="G_patch_dom"/>
</dbReference>
<dbReference type="EMBL" id="CAJVRL010000105">
    <property type="protein sequence ID" value="CAG8961268.1"/>
    <property type="molecule type" value="Genomic_DNA"/>
</dbReference>
<dbReference type="PANTHER" id="PTHR14195">
    <property type="entry name" value="G PATCH DOMAIN CONTAINING PROTEIN 2"/>
    <property type="match status" value="1"/>
</dbReference>
<dbReference type="Proteomes" id="UP000696280">
    <property type="component" value="Unassembled WGS sequence"/>
</dbReference>
<feature type="region of interest" description="Disordered" evidence="9">
    <location>
        <begin position="177"/>
        <end position="241"/>
    </location>
</feature>
<name>A0A9N9PZP0_9HELO</name>
<dbReference type="Gene3D" id="3.30.1370.50">
    <property type="entry name" value="R3H-like domain"/>
    <property type="match status" value="1"/>
</dbReference>
<evidence type="ECO:0000256" key="4">
    <source>
        <dbReference type="ARBA" id="ARBA00018964"/>
    </source>
</evidence>
<dbReference type="GO" id="GO:0003676">
    <property type="term" value="F:nucleic acid binding"/>
    <property type="evidence" value="ECO:0007669"/>
    <property type="project" value="UniProtKB-UniRule"/>
</dbReference>
<feature type="compositionally biased region" description="Acidic residues" evidence="9">
    <location>
        <begin position="491"/>
        <end position="504"/>
    </location>
</feature>
<keyword evidence="8" id="KW-0539">Nucleus</keyword>
<dbReference type="GO" id="GO:0005737">
    <property type="term" value="C:cytoplasm"/>
    <property type="evidence" value="ECO:0007669"/>
    <property type="project" value="UniProtKB-SubCell"/>
</dbReference>
<reference evidence="12" key="1">
    <citation type="submission" date="2021-07" db="EMBL/GenBank/DDBJ databases">
        <authorList>
            <person name="Durling M."/>
        </authorList>
    </citation>
    <scope>NUCLEOTIDE SEQUENCE</scope>
</reference>
<evidence type="ECO:0000313" key="12">
    <source>
        <dbReference type="EMBL" id="CAG8961268.1"/>
    </source>
</evidence>
<comment type="caution">
    <text evidence="12">The sequence shown here is derived from an EMBL/GenBank/DDBJ whole genome shotgun (WGS) entry which is preliminary data.</text>
</comment>
<gene>
    <name evidence="12" type="ORF">HYFRA_00013547</name>
</gene>
<dbReference type="InterPro" id="IPR051189">
    <property type="entry name" value="Splicing_assoc_domain"/>
</dbReference>
<feature type="region of interest" description="Disordered" evidence="9">
    <location>
        <begin position="324"/>
        <end position="345"/>
    </location>
</feature>
<evidence type="ECO:0000256" key="6">
    <source>
        <dbReference type="ARBA" id="ARBA00022664"/>
    </source>
</evidence>
<evidence type="ECO:0000256" key="2">
    <source>
        <dbReference type="ARBA" id="ARBA00004496"/>
    </source>
</evidence>
<dbReference type="CDD" id="cd02646">
    <property type="entry name" value="R3H_G-patch"/>
    <property type="match status" value="1"/>
</dbReference>
<keyword evidence="6" id="KW-0507">mRNA processing</keyword>
<evidence type="ECO:0000256" key="3">
    <source>
        <dbReference type="ARBA" id="ARBA00010306"/>
    </source>
</evidence>
<feature type="compositionally biased region" description="Basic residues" evidence="9">
    <location>
        <begin position="1"/>
        <end position="12"/>
    </location>
</feature>
<feature type="compositionally biased region" description="Acidic residues" evidence="9">
    <location>
        <begin position="177"/>
        <end position="189"/>
    </location>
</feature>
<feature type="compositionally biased region" description="Basic residues" evidence="9">
    <location>
        <begin position="324"/>
        <end position="337"/>
    </location>
</feature>
<comment type="subcellular location">
    <subcellularLocation>
        <location evidence="2">Cytoplasm</location>
    </subcellularLocation>
    <subcellularLocation>
        <location evidence="1">Nucleus</location>
    </subcellularLocation>
</comment>
<comment type="similarity">
    <text evidence="3">Belongs to the SQS1 family.</text>
</comment>
<evidence type="ECO:0000256" key="7">
    <source>
        <dbReference type="ARBA" id="ARBA00023187"/>
    </source>
</evidence>
<dbReference type="SUPFAM" id="SSF82708">
    <property type="entry name" value="R3H domain"/>
    <property type="match status" value="1"/>
</dbReference>
<evidence type="ECO:0000256" key="9">
    <source>
        <dbReference type="SAM" id="MobiDB-lite"/>
    </source>
</evidence>
<evidence type="ECO:0000256" key="5">
    <source>
        <dbReference type="ARBA" id="ARBA00022490"/>
    </source>
</evidence>
<dbReference type="InterPro" id="IPR036867">
    <property type="entry name" value="R3H_dom_sf"/>
</dbReference>
<keyword evidence="13" id="KW-1185">Reference proteome</keyword>
<dbReference type="GO" id="GO:0006397">
    <property type="term" value="P:mRNA processing"/>
    <property type="evidence" value="ECO:0007669"/>
    <property type="project" value="UniProtKB-KW"/>
</dbReference>
<dbReference type="InterPro" id="IPR034082">
    <property type="entry name" value="R3H_G-patch"/>
</dbReference>
<dbReference type="Pfam" id="PF01424">
    <property type="entry name" value="R3H"/>
    <property type="match status" value="1"/>
</dbReference>
<dbReference type="Pfam" id="PF01585">
    <property type="entry name" value="G-patch"/>
    <property type="match status" value="1"/>
</dbReference>
<dbReference type="OrthoDB" id="21470at2759"/>
<accession>A0A9N9PZP0</accession>
<feature type="region of interest" description="Disordered" evidence="9">
    <location>
        <begin position="481"/>
        <end position="504"/>
    </location>
</feature>
<dbReference type="PROSITE" id="PS51061">
    <property type="entry name" value="R3H"/>
    <property type="match status" value="1"/>
</dbReference>
<feature type="compositionally biased region" description="Basic and acidic residues" evidence="9">
    <location>
        <begin position="50"/>
        <end position="69"/>
    </location>
</feature>
<feature type="region of interest" description="Disordered" evidence="9">
    <location>
        <begin position="558"/>
        <end position="583"/>
    </location>
</feature>
<evidence type="ECO:0000256" key="1">
    <source>
        <dbReference type="ARBA" id="ARBA00004123"/>
    </source>
</evidence>
<evidence type="ECO:0000256" key="8">
    <source>
        <dbReference type="ARBA" id="ARBA00023242"/>
    </source>
</evidence>
<evidence type="ECO:0000259" key="11">
    <source>
        <dbReference type="PROSITE" id="PS51061"/>
    </source>
</evidence>
<feature type="domain" description="G-patch" evidence="10">
    <location>
        <begin position="799"/>
        <end position="842"/>
    </location>
</feature>
<dbReference type="PROSITE" id="PS50174">
    <property type="entry name" value="G_PATCH"/>
    <property type="match status" value="1"/>
</dbReference>
<feature type="region of interest" description="Disordered" evidence="9">
    <location>
        <begin position="393"/>
        <end position="423"/>
    </location>
</feature>
<keyword evidence="5" id="KW-0963">Cytoplasm</keyword>
<keyword evidence="7" id="KW-0508">mRNA splicing</keyword>
<protein>
    <recommendedName>
        <fullName evidence="4">Protein SQS1</fullName>
    </recommendedName>
</protein>
<feature type="compositionally biased region" description="Basic residues" evidence="9">
    <location>
        <begin position="563"/>
        <end position="572"/>
    </location>
</feature>
<evidence type="ECO:0000313" key="13">
    <source>
        <dbReference type="Proteomes" id="UP000696280"/>
    </source>
</evidence>
<feature type="domain" description="R3H" evidence="11">
    <location>
        <begin position="672"/>
        <end position="734"/>
    </location>
</feature>
<dbReference type="GO" id="GO:0005634">
    <property type="term" value="C:nucleus"/>
    <property type="evidence" value="ECO:0007669"/>
    <property type="project" value="UniProtKB-SubCell"/>
</dbReference>
<dbReference type="AlphaFoldDB" id="A0A9N9PZP0"/>
<dbReference type="GO" id="GO:0008380">
    <property type="term" value="P:RNA splicing"/>
    <property type="evidence" value="ECO:0007669"/>
    <property type="project" value="UniProtKB-KW"/>
</dbReference>
<organism evidence="12 13">
    <name type="scientific">Hymenoscyphus fraxineus</name>
    <dbReference type="NCBI Taxonomy" id="746836"/>
    <lineage>
        <taxon>Eukaryota</taxon>
        <taxon>Fungi</taxon>
        <taxon>Dikarya</taxon>
        <taxon>Ascomycota</taxon>
        <taxon>Pezizomycotina</taxon>
        <taxon>Leotiomycetes</taxon>
        <taxon>Helotiales</taxon>
        <taxon>Helotiaceae</taxon>
        <taxon>Hymenoscyphus</taxon>
    </lineage>
</organism>